<evidence type="ECO:0000313" key="4">
    <source>
        <dbReference type="Proteomes" id="UP000199532"/>
    </source>
</evidence>
<dbReference type="OrthoDB" id="929031at2"/>
<dbReference type="EMBL" id="FNXY01000004">
    <property type="protein sequence ID" value="SEI93997.1"/>
    <property type="molecule type" value="Genomic_DNA"/>
</dbReference>
<evidence type="ECO:0000256" key="1">
    <source>
        <dbReference type="SAM" id="SignalP"/>
    </source>
</evidence>
<evidence type="ECO:0000313" key="3">
    <source>
        <dbReference type="EMBL" id="SEI93997.1"/>
    </source>
</evidence>
<dbReference type="Proteomes" id="UP000199532">
    <property type="component" value="Unassembled WGS sequence"/>
</dbReference>
<reference evidence="3 4" key="1">
    <citation type="submission" date="2016-10" db="EMBL/GenBank/DDBJ databases">
        <authorList>
            <person name="de Groot N.N."/>
        </authorList>
    </citation>
    <scope>NUCLEOTIDE SEQUENCE [LARGE SCALE GENOMIC DNA]</scope>
    <source>
        <strain evidence="3 4">DSM 19938</strain>
    </source>
</reference>
<accession>A0A1H6UWH3</accession>
<name>A0A1H6UWH3_9BACT</name>
<keyword evidence="1" id="KW-0732">Signal</keyword>
<keyword evidence="4" id="KW-1185">Reference proteome</keyword>
<organism evidence="3 4">
    <name type="scientific">Dyadobacter koreensis</name>
    <dbReference type="NCBI Taxonomy" id="408657"/>
    <lineage>
        <taxon>Bacteria</taxon>
        <taxon>Pseudomonadati</taxon>
        <taxon>Bacteroidota</taxon>
        <taxon>Cytophagia</taxon>
        <taxon>Cytophagales</taxon>
        <taxon>Spirosomataceae</taxon>
        <taxon>Dyadobacter</taxon>
    </lineage>
</organism>
<dbReference type="RefSeq" id="WP_090335637.1">
    <property type="nucleotide sequence ID" value="NZ_FNXY01000004.1"/>
</dbReference>
<feature type="domain" description="DUF6268" evidence="2">
    <location>
        <begin position="156"/>
        <end position="271"/>
    </location>
</feature>
<feature type="chain" id="PRO_5011708647" description="DUF6268 domain-containing protein" evidence="1">
    <location>
        <begin position="23"/>
        <end position="308"/>
    </location>
</feature>
<dbReference type="AlphaFoldDB" id="A0A1H6UWH3"/>
<proteinExistence type="predicted"/>
<sequence length="308" mass="34865">MINRYLGFVACSLTLLNSYCFAQDLQPGLPGMGPSKWITIEHTQAPGARYRSANSETQRYTQEDIYVRAWVPVLHKPKYAVILGPHYRTEQLEINSSGENPMHQMSNWKLRSMGVDMKSFFTLNPSSFLILASRLNKSGSLANIPLRDVPLNYSFTAVYLKKKSIDKEIGFGLMASKNQNFNVLPVFVFNYNFSPKAGIEISLPRRISYRYNLSSKDILSFRSEAVSRSYYIAENNNETGQFRKIDMDTGVMYNRQINKLIGVELFAGYRTNISNTLPAGVVPIKTSGFTASVELYIRPPFGLSKKSK</sequence>
<feature type="signal peptide" evidence="1">
    <location>
        <begin position="1"/>
        <end position="22"/>
    </location>
</feature>
<protein>
    <recommendedName>
        <fullName evidence="2">DUF6268 domain-containing protein</fullName>
    </recommendedName>
</protein>
<evidence type="ECO:0000259" key="2">
    <source>
        <dbReference type="Pfam" id="PF19783"/>
    </source>
</evidence>
<dbReference type="InterPro" id="IPR046235">
    <property type="entry name" value="DUF6268"/>
</dbReference>
<gene>
    <name evidence="3" type="ORF">SAMN04487995_2640</name>
</gene>
<dbReference type="Pfam" id="PF19783">
    <property type="entry name" value="DUF6268"/>
    <property type="match status" value="1"/>
</dbReference>
<dbReference type="STRING" id="408657.SAMN04487995_2640"/>